<dbReference type="Pfam" id="PF00903">
    <property type="entry name" value="Glyoxalase"/>
    <property type="match status" value="1"/>
</dbReference>
<evidence type="ECO:0000313" key="2">
    <source>
        <dbReference type="EMBL" id="AJD47786.1"/>
    </source>
</evidence>
<dbReference type="PANTHER" id="PTHR36503:SF1">
    <property type="entry name" value="BLR2520 PROTEIN"/>
    <property type="match status" value="1"/>
</dbReference>
<gene>
    <name evidence="2" type="ORF">S7S_06850</name>
</gene>
<dbReference type="EMBL" id="CP004387">
    <property type="protein sequence ID" value="AJD47786.1"/>
    <property type="molecule type" value="Genomic_DNA"/>
</dbReference>
<dbReference type="STRING" id="391936.S7S_06850"/>
<feature type="domain" description="VOC" evidence="1">
    <location>
        <begin position="4"/>
        <end position="125"/>
    </location>
</feature>
<evidence type="ECO:0000313" key="3">
    <source>
        <dbReference type="Proteomes" id="UP000006764"/>
    </source>
</evidence>
<evidence type="ECO:0000259" key="1">
    <source>
        <dbReference type="PROSITE" id="PS51819"/>
    </source>
</evidence>
<name>A0A0B4XKZ3_9GAMM</name>
<dbReference type="AlphaFoldDB" id="A0A0B4XKZ3"/>
<keyword evidence="3" id="KW-1185">Reference proteome</keyword>
<dbReference type="InterPro" id="IPR004360">
    <property type="entry name" value="Glyas_Fos-R_dOase_dom"/>
</dbReference>
<dbReference type="HOGENOM" id="CLU_046006_18_0_6"/>
<dbReference type="KEGG" id="apac:S7S_06850"/>
<organism evidence="2 3">
    <name type="scientific">Isoalcanivorax pacificus W11-5</name>
    <dbReference type="NCBI Taxonomy" id="391936"/>
    <lineage>
        <taxon>Bacteria</taxon>
        <taxon>Pseudomonadati</taxon>
        <taxon>Pseudomonadota</taxon>
        <taxon>Gammaproteobacteria</taxon>
        <taxon>Oceanospirillales</taxon>
        <taxon>Alcanivoracaceae</taxon>
        <taxon>Isoalcanivorax</taxon>
    </lineage>
</organism>
<proteinExistence type="predicted"/>
<sequence length="140" mass="15485">MQQRVSVITLSVADIARSKAFYCGGLGWQPAFENEQVLFFQINGMVLSLFQRDAYAQDSTRPYQPGSSTCALGHNTLDRDEVDTVYQQALAAGAEAVKTPQATFWGGYAGYFADPDGHMWEVAHNPFWPISEEGYTTFAS</sequence>
<dbReference type="InterPro" id="IPR029068">
    <property type="entry name" value="Glyas_Bleomycin-R_OHBP_Dase"/>
</dbReference>
<dbReference type="RefSeq" id="WP_008738827.1">
    <property type="nucleotide sequence ID" value="NZ_CP004387.1"/>
</dbReference>
<dbReference type="Gene3D" id="3.10.180.10">
    <property type="entry name" value="2,3-Dihydroxybiphenyl 1,2-Dioxygenase, domain 1"/>
    <property type="match status" value="1"/>
</dbReference>
<dbReference type="SUPFAM" id="SSF54593">
    <property type="entry name" value="Glyoxalase/Bleomycin resistance protein/Dihydroxybiphenyl dioxygenase"/>
    <property type="match status" value="1"/>
</dbReference>
<accession>A0A0B4XKZ3</accession>
<dbReference type="Proteomes" id="UP000006764">
    <property type="component" value="Chromosome"/>
</dbReference>
<protein>
    <submittedName>
        <fullName evidence="2">Lactoylglutathione lyase</fullName>
    </submittedName>
</protein>
<dbReference type="PANTHER" id="PTHR36503">
    <property type="entry name" value="BLR2520 PROTEIN"/>
    <property type="match status" value="1"/>
</dbReference>
<dbReference type="OrthoDB" id="4265398at2"/>
<reference evidence="2 3" key="1">
    <citation type="journal article" date="2012" name="J. Bacteriol.">
        <title>Genome sequence of an alkane-degrading bacterium, Alcanivorax pacificus type strain W11-5, isolated from deep sea sediment.</title>
        <authorList>
            <person name="Lai Q."/>
            <person name="Shao Z."/>
        </authorList>
    </citation>
    <scope>NUCLEOTIDE SEQUENCE [LARGE SCALE GENOMIC DNA]</scope>
    <source>
        <strain evidence="2 3">W11-5</strain>
    </source>
</reference>
<dbReference type="InterPro" id="IPR037523">
    <property type="entry name" value="VOC_core"/>
</dbReference>
<keyword evidence="2" id="KW-0456">Lyase</keyword>
<dbReference type="GO" id="GO:0016829">
    <property type="term" value="F:lyase activity"/>
    <property type="evidence" value="ECO:0007669"/>
    <property type="project" value="UniProtKB-KW"/>
</dbReference>
<dbReference type="PROSITE" id="PS51819">
    <property type="entry name" value="VOC"/>
    <property type="match status" value="1"/>
</dbReference>